<sequence>MTDRLGGYWLGARLDGGGRTIVREAYDESGARYALGMPCPPDATARARLAAATAVHSLSVAAVVTSRLDAEPPYVVSEYIEGPTLRHVVDRHGPYAGDDLYRLAAATATALAAVHEAGAVHGALTPDKVILGAQGPRLVGLGLWPGPAPGAGPRPAEGAGGSYTDSGPAADVHAWGRLLVFAAYGPDDRLGHGERFERPLRALVAAALHPDPEHRPNARQLLMSLLDVPQSQQGRLLPPEPIDDPPLGVRAEAVYLRLGPGDQDVVPDVFLRLVGLDAEGADTVAPAAGEDLVAGRGVDEVAAIERVLEAYQKEGLITDRQAPGEPVSGGADGRDSAGTPASVRISYVGLLRAWPRLREWLDGERSGLAVHRELAQAARRWE</sequence>
<organism evidence="3 4">
    <name type="scientific">Nonomuraea turkmeniaca</name>
    <dbReference type="NCBI Taxonomy" id="103838"/>
    <lineage>
        <taxon>Bacteria</taxon>
        <taxon>Bacillati</taxon>
        <taxon>Actinomycetota</taxon>
        <taxon>Actinomycetes</taxon>
        <taxon>Streptosporangiales</taxon>
        <taxon>Streptosporangiaceae</taxon>
        <taxon>Nonomuraea</taxon>
    </lineage>
</organism>
<evidence type="ECO:0000259" key="2">
    <source>
        <dbReference type="Pfam" id="PF20703"/>
    </source>
</evidence>
<feature type="region of interest" description="Disordered" evidence="1">
    <location>
        <begin position="318"/>
        <end position="339"/>
    </location>
</feature>
<keyword evidence="4" id="KW-1185">Reference proteome</keyword>
<evidence type="ECO:0000256" key="1">
    <source>
        <dbReference type="SAM" id="MobiDB-lite"/>
    </source>
</evidence>
<name>A0A5S4FAP8_9ACTN</name>
<dbReference type="InterPro" id="IPR049052">
    <property type="entry name" value="nSTAND1"/>
</dbReference>
<accession>A0A5S4FAP8</accession>
<protein>
    <recommendedName>
        <fullName evidence="2">Novel STAND NTPase 1 domain-containing protein</fullName>
    </recommendedName>
</protein>
<comment type="caution">
    <text evidence="3">The sequence shown here is derived from an EMBL/GenBank/DDBJ whole genome shotgun (WGS) entry which is preliminary data.</text>
</comment>
<dbReference type="Pfam" id="PF20703">
    <property type="entry name" value="nSTAND1"/>
    <property type="match status" value="1"/>
</dbReference>
<dbReference type="Proteomes" id="UP000309128">
    <property type="component" value="Unassembled WGS sequence"/>
</dbReference>
<evidence type="ECO:0000313" key="4">
    <source>
        <dbReference type="Proteomes" id="UP000309128"/>
    </source>
</evidence>
<dbReference type="Gene3D" id="1.10.510.10">
    <property type="entry name" value="Transferase(Phosphotransferase) domain 1"/>
    <property type="match status" value="1"/>
</dbReference>
<dbReference type="SUPFAM" id="SSF56112">
    <property type="entry name" value="Protein kinase-like (PK-like)"/>
    <property type="match status" value="1"/>
</dbReference>
<dbReference type="AlphaFoldDB" id="A0A5S4FAP8"/>
<proteinExistence type="predicted"/>
<feature type="non-terminal residue" evidence="3">
    <location>
        <position position="382"/>
    </location>
</feature>
<gene>
    <name evidence="3" type="ORF">ETD86_28775</name>
</gene>
<dbReference type="InterPro" id="IPR011009">
    <property type="entry name" value="Kinase-like_dom_sf"/>
</dbReference>
<evidence type="ECO:0000313" key="3">
    <source>
        <dbReference type="EMBL" id="TMR14413.1"/>
    </source>
</evidence>
<feature type="domain" description="Novel STAND NTPase 1" evidence="2">
    <location>
        <begin position="249"/>
        <end position="382"/>
    </location>
</feature>
<reference evidence="3 4" key="1">
    <citation type="submission" date="2019-05" db="EMBL/GenBank/DDBJ databases">
        <title>Draft genome sequence of Nonomuraea turkmeniaca DSM 43926.</title>
        <authorList>
            <person name="Saricaoglu S."/>
            <person name="Isik K."/>
        </authorList>
    </citation>
    <scope>NUCLEOTIDE SEQUENCE [LARGE SCALE GENOMIC DNA]</scope>
    <source>
        <strain evidence="3 4">DSM 43926</strain>
    </source>
</reference>
<dbReference type="EMBL" id="VCKY01000109">
    <property type="protein sequence ID" value="TMR14413.1"/>
    <property type="molecule type" value="Genomic_DNA"/>
</dbReference>